<organism evidence="13 14">
    <name type="scientific">Phaedon cochleariae</name>
    <name type="common">Mustard beetle</name>
    <dbReference type="NCBI Taxonomy" id="80249"/>
    <lineage>
        <taxon>Eukaryota</taxon>
        <taxon>Metazoa</taxon>
        <taxon>Ecdysozoa</taxon>
        <taxon>Arthropoda</taxon>
        <taxon>Hexapoda</taxon>
        <taxon>Insecta</taxon>
        <taxon>Pterygota</taxon>
        <taxon>Neoptera</taxon>
        <taxon>Endopterygota</taxon>
        <taxon>Coleoptera</taxon>
        <taxon>Polyphaga</taxon>
        <taxon>Cucujiformia</taxon>
        <taxon>Chrysomeloidea</taxon>
        <taxon>Chrysomelidae</taxon>
        <taxon>Chrysomelinae</taxon>
        <taxon>Chrysomelini</taxon>
        <taxon>Phaedon</taxon>
    </lineage>
</organism>
<dbReference type="SUPFAM" id="SSF63877">
    <property type="entry name" value="Methuselah ectodomain"/>
    <property type="match status" value="1"/>
</dbReference>
<feature type="transmembrane region" description="Helical" evidence="10">
    <location>
        <begin position="423"/>
        <end position="447"/>
    </location>
</feature>
<feature type="chain" id="PRO_5040281654" description="G-protein coupled receptors family 2 profile 2 domain-containing protein" evidence="11">
    <location>
        <begin position="22"/>
        <end position="636"/>
    </location>
</feature>
<accession>A0A9P0DEC3</accession>
<reference evidence="13" key="1">
    <citation type="submission" date="2022-01" db="EMBL/GenBank/DDBJ databases">
        <authorList>
            <person name="King R."/>
        </authorList>
    </citation>
    <scope>NUCLEOTIDE SEQUENCE</scope>
</reference>
<dbReference type="EMBL" id="OU896716">
    <property type="protein sequence ID" value="CAH1118011.1"/>
    <property type="molecule type" value="Genomic_DNA"/>
</dbReference>
<dbReference type="InterPro" id="IPR000832">
    <property type="entry name" value="GPCR_2_secretin-like"/>
</dbReference>
<feature type="transmembrane region" description="Helical" evidence="10">
    <location>
        <begin position="566"/>
        <end position="585"/>
    </location>
</feature>
<dbReference type="AlphaFoldDB" id="A0A9P0DEC3"/>
<dbReference type="GO" id="GO:0008528">
    <property type="term" value="F:G protein-coupled peptide receptor activity"/>
    <property type="evidence" value="ECO:0007669"/>
    <property type="project" value="TreeGrafter"/>
</dbReference>
<keyword evidence="9" id="KW-0807">Transducer</keyword>
<dbReference type="OrthoDB" id="6134459at2759"/>
<keyword evidence="7 10" id="KW-0472">Membrane</keyword>
<reference evidence="13" key="2">
    <citation type="submission" date="2022-10" db="EMBL/GenBank/DDBJ databases">
        <authorList>
            <consortium name="ENA_rothamsted_submissions"/>
            <consortium name="culmorum"/>
            <person name="King R."/>
        </authorList>
    </citation>
    <scope>NUCLEOTIDE SEQUENCE</scope>
</reference>
<keyword evidence="6" id="KW-0297">G-protein coupled receptor</keyword>
<evidence type="ECO:0000256" key="2">
    <source>
        <dbReference type="ARBA" id="ARBA00008979"/>
    </source>
</evidence>
<evidence type="ECO:0000256" key="10">
    <source>
        <dbReference type="SAM" id="Phobius"/>
    </source>
</evidence>
<dbReference type="InterPro" id="IPR036272">
    <property type="entry name" value="Methuselah_N_sf"/>
</dbReference>
<feature type="transmembrane region" description="Helical" evidence="10">
    <location>
        <begin position="529"/>
        <end position="546"/>
    </location>
</feature>
<evidence type="ECO:0000256" key="7">
    <source>
        <dbReference type="ARBA" id="ARBA00023136"/>
    </source>
</evidence>
<sequence>MPRILPLVSLVLTLNLHGITSEQVKKCCGPEEVFRSVQNTFQCVQDITRRVQLRADATDVAHESQGTHRCVEALNGEFYEFNVTEGRVGLLSAAARDHFPKCCPLNFTYDSQLHACSDQGYSRQDFFAVPFVKVGLPNCKVVTDVLLKPSEYGLLDSTLRSSRYPGSYCIDKNEEEELVLRECKDSIEACEGLKCVKKCCPDGKSFANKARCVDTYKYGLNLTVFGNIIENPDDNYSIIYNRTCKQIYMMRGNQFKFTLDRNGKFTEFTKKGNLSEDVYNMNSYCIEHSQGRVNGYFFFRCFQDQESILSKFDITFWPLVLSCIFLVLTIFVYVVLKETKKMFGKILVNYCVAMLFVFTSLTVAQMNNRPGRAECRMKAFSIIFFGIASFTWSNIMCCDIWCTFGSTRRYLGRKQKSVELKKLLFYSLYGWGTPFLLTLVIVLFYNWRVLPYPIQPLMAEVRCFFDRKDGNYAKVLFFDVPLLIIQLVNMVLFMKTVTYCIKVKDEINRVNDTTKDDKKKKYQGDKERLFLILKLMVIMGMSYIFETISAFFDMSEAGVIPKYIEIVWDTINAFQGVFIFIIFICKKKILARCLEKFHLIDASHISSSSSVHTQSSLTLNGFSMNTLGSTNKKMSK</sequence>
<protein>
    <recommendedName>
        <fullName evidence="12">G-protein coupled receptors family 2 profile 2 domain-containing protein</fullName>
    </recommendedName>
</protein>
<evidence type="ECO:0000256" key="8">
    <source>
        <dbReference type="ARBA" id="ARBA00023170"/>
    </source>
</evidence>
<dbReference type="GO" id="GO:0005886">
    <property type="term" value="C:plasma membrane"/>
    <property type="evidence" value="ECO:0007669"/>
    <property type="project" value="TreeGrafter"/>
</dbReference>
<evidence type="ECO:0000313" key="14">
    <source>
        <dbReference type="Proteomes" id="UP001153737"/>
    </source>
</evidence>
<evidence type="ECO:0000256" key="5">
    <source>
        <dbReference type="ARBA" id="ARBA00022989"/>
    </source>
</evidence>
<name>A0A9P0DEC3_PHACE</name>
<dbReference type="GO" id="GO:0012505">
    <property type="term" value="C:endomembrane system"/>
    <property type="evidence" value="ECO:0007669"/>
    <property type="project" value="UniProtKB-SubCell"/>
</dbReference>
<feature type="transmembrane region" description="Helical" evidence="10">
    <location>
        <begin position="316"/>
        <end position="335"/>
    </location>
</feature>
<dbReference type="PANTHER" id="PTHR47154">
    <property type="entry name" value="G-PROTEIN COUPLED RECEPTOR MTH-RELATED"/>
    <property type="match status" value="1"/>
</dbReference>
<proteinExistence type="inferred from homology"/>
<feature type="transmembrane region" description="Helical" evidence="10">
    <location>
        <begin position="475"/>
        <end position="494"/>
    </location>
</feature>
<evidence type="ECO:0000259" key="12">
    <source>
        <dbReference type="PROSITE" id="PS50261"/>
    </source>
</evidence>
<keyword evidence="8" id="KW-0675">Receptor</keyword>
<dbReference type="InterPro" id="IPR023311">
    <property type="entry name" value="Methusela_ecto_dom_2"/>
</dbReference>
<evidence type="ECO:0000256" key="3">
    <source>
        <dbReference type="ARBA" id="ARBA00022692"/>
    </source>
</evidence>
<feature type="domain" description="G-protein coupled receptors family 2 profile 2" evidence="12">
    <location>
        <begin position="311"/>
        <end position="587"/>
    </location>
</feature>
<evidence type="ECO:0000313" key="13">
    <source>
        <dbReference type="EMBL" id="CAH1118011.1"/>
    </source>
</evidence>
<dbReference type="PANTHER" id="PTHR47154:SF2">
    <property type="entry name" value="G-PROTEIN COUPLED RECEPTOR MTH-RELATED"/>
    <property type="match status" value="1"/>
</dbReference>
<feature type="transmembrane region" description="Helical" evidence="10">
    <location>
        <begin position="347"/>
        <end position="367"/>
    </location>
</feature>
<evidence type="ECO:0000256" key="1">
    <source>
        <dbReference type="ARBA" id="ARBA00004127"/>
    </source>
</evidence>
<dbReference type="Pfam" id="PF00002">
    <property type="entry name" value="7tm_2"/>
    <property type="match status" value="1"/>
</dbReference>
<comment type="similarity">
    <text evidence="2">Belongs to the G-protein coupled receptor 2 family. Mth subfamily.</text>
</comment>
<dbReference type="InterPro" id="IPR051384">
    <property type="entry name" value="Mth_GPCR"/>
</dbReference>
<evidence type="ECO:0000256" key="6">
    <source>
        <dbReference type="ARBA" id="ARBA00023040"/>
    </source>
</evidence>
<feature type="signal peptide" evidence="11">
    <location>
        <begin position="1"/>
        <end position="21"/>
    </location>
</feature>
<feature type="transmembrane region" description="Helical" evidence="10">
    <location>
        <begin position="379"/>
        <end position="402"/>
    </location>
</feature>
<evidence type="ECO:0000256" key="11">
    <source>
        <dbReference type="SAM" id="SignalP"/>
    </source>
</evidence>
<comment type="subcellular location">
    <subcellularLocation>
        <location evidence="1">Endomembrane system</location>
        <topology evidence="1">Multi-pass membrane protein</topology>
    </subcellularLocation>
</comment>
<dbReference type="PROSITE" id="PS50261">
    <property type="entry name" value="G_PROTEIN_RECEP_F2_4"/>
    <property type="match status" value="1"/>
</dbReference>
<dbReference type="InterPro" id="IPR017981">
    <property type="entry name" value="GPCR_2-like_7TM"/>
</dbReference>
<dbReference type="GO" id="GO:0007166">
    <property type="term" value="P:cell surface receptor signaling pathway"/>
    <property type="evidence" value="ECO:0007669"/>
    <property type="project" value="InterPro"/>
</dbReference>
<evidence type="ECO:0000256" key="4">
    <source>
        <dbReference type="ARBA" id="ARBA00022729"/>
    </source>
</evidence>
<dbReference type="CDD" id="cd15039">
    <property type="entry name" value="7tmB3_Methuselah-like"/>
    <property type="match status" value="1"/>
</dbReference>
<keyword evidence="5 10" id="KW-1133">Transmembrane helix</keyword>
<dbReference type="Gene3D" id="2.170.180.11">
    <property type="entry name" value="Methuselah ectodomain, domain 2"/>
    <property type="match status" value="1"/>
</dbReference>
<dbReference type="Gene3D" id="1.20.1070.10">
    <property type="entry name" value="Rhodopsin 7-helix transmembrane proteins"/>
    <property type="match status" value="1"/>
</dbReference>
<evidence type="ECO:0000256" key="9">
    <source>
        <dbReference type="ARBA" id="ARBA00023224"/>
    </source>
</evidence>
<dbReference type="Proteomes" id="UP001153737">
    <property type="component" value="Chromosome 10"/>
</dbReference>
<gene>
    <name evidence="13" type="ORF">PHAECO_LOCUS1982</name>
</gene>
<keyword evidence="4 11" id="KW-0732">Signal</keyword>
<keyword evidence="3 10" id="KW-0812">Transmembrane</keyword>
<keyword evidence="14" id="KW-1185">Reference proteome</keyword>